<dbReference type="EMBL" id="QXGE01000002">
    <property type="protein sequence ID" value="KAE9330969.1"/>
    <property type="molecule type" value="Genomic_DNA"/>
</dbReference>
<dbReference type="Proteomes" id="UP000441208">
    <property type="component" value="Unassembled WGS sequence"/>
</dbReference>
<evidence type="ECO:0000313" key="6">
    <source>
        <dbReference type="EMBL" id="KAE8950360.1"/>
    </source>
</evidence>
<dbReference type="SUPFAM" id="SSF51206">
    <property type="entry name" value="cAMP-binding domain-like"/>
    <property type="match status" value="2"/>
</dbReference>
<dbReference type="SUPFAM" id="SSF52172">
    <property type="entry name" value="CheY-like"/>
    <property type="match status" value="1"/>
</dbReference>
<dbReference type="Proteomes" id="UP000488956">
    <property type="component" value="Unassembled WGS sequence"/>
</dbReference>
<evidence type="ECO:0000313" key="23">
    <source>
        <dbReference type="Proteomes" id="UP000488956"/>
    </source>
</evidence>
<feature type="compositionally biased region" description="Acidic residues" evidence="3">
    <location>
        <begin position="865"/>
        <end position="887"/>
    </location>
</feature>
<name>A0A6A3ZLQ7_9STRA</name>
<dbReference type="EMBL" id="QXGD01000002">
    <property type="protein sequence ID" value="KAE9258426.1"/>
    <property type="molecule type" value="Genomic_DNA"/>
</dbReference>
<dbReference type="EMBL" id="QXGB01000002">
    <property type="protein sequence ID" value="KAE9238691.1"/>
    <property type="molecule type" value="Genomic_DNA"/>
</dbReference>
<dbReference type="Gene3D" id="2.60.120.10">
    <property type="entry name" value="Jelly Rolls"/>
    <property type="match status" value="2"/>
</dbReference>
<dbReference type="Proteomes" id="UP000460718">
    <property type="component" value="Unassembled WGS sequence"/>
</dbReference>
<feature type="domain" description="Response regulatory" evidence="5">
    <location>
        <begin position="91"/>
        <end position="217"/>
    </location>
</feature>
<sequence length="1109" mass="122820">MMISTLVAKLGATSKAPRESAAPTPKPVDVQHRPRPNEAIFNTQFASAGKRFLTKIKKNRAMQVDRRTRGFQQGLEQRTVVTDPFTGDHYRVMLVDSDMMRRENLADELEQRFEIFVAPSNERAFALLGLFQVNFMILHLDFGNDQTAATSPALAFLREMKRSCFRTPVAALVASSFNTDHEAQKLLARALQTGGVCGYFEEGLATEVLTERITKLLKSLAVAQNEVAKCRGTQSQLSQPDKSSKAGAQVQPQTSPPRAQQQQQPDNQVASQARVTPPSSAAGPKRLPTTEVPSTRPSSVKFDRSGMLLELSLNQRKQCLHQRETIEATLATAPHSVLGLDIDSSPESLAVPATPSATCVSPLSPAFNSVRRQSRVGKKIPSLPSPKQVSQLIYTRPQELQTRIGRHLYERLHIAGPPGAVPQDPLLNHCVVIDPRAQGRDLVVGKAYMLYCEQRLDEALVHCDRALRTSNATLEKLARLLRGAVYDARGEHVRAEAEFLACIQLDPAMHEAHFNLSVARLKLGKDSLALQALTEALALDPQNEKYLQNRGLMYRRMGHFSQAQSEYYKRDLVVGLASAFPGPRNTHTASSRGKRRVNSATTSASSVPRSPQPTTRGKFSKCELEDGLFAHLYGKPTPDKLALACPASERSADMLCAIVARLQTLLFFQDFPREVLTQVAQALDYDVVACGKSFVLGESHPHNFYVLLGGKLSVRRRVGTTDFGSTVTTHHLGPGTVFGCAGFTISTHATLIADECAEIGLLWPGDYAATIRSVTSQTNQDVFSFLQQLRGFRLLTTGDLGHVVGISERKRFRKGDVLLEQNEPPRHLIVLWKGSCSVYQDFDSLPLNRRKLRRTANFDGWNEYDDDEDAFDSEAEEDDGSSGEDDAAGGKRRPRRRAEHGDNCDETTQPPFHRLIAKTDWPLGFQARTRARKYRRGRRDGLLLFQAPSVVGSLGFARPSPTMSLPMRRLKGKLAAHEKNALVQKCAAPAVFGESRFLDPIHAPSKCCVVAESLVEVLLFDHMRLQEMGLKPEVISELFDAAPKYLSEKEVAQKQADVVTWDEYRNLRVLELSKKRWPKAKRHLRALSNGCSIMLTDTSSAGLEASLSK</sequence>
<feature type="compositionally biased region" description="Polar residues" evidence="3">
    <location>
        <begin position="232"/>
        <end position="241"/>
    </location>
</feature>
<feature type="region of interest" description="Disordered" evidence="3">
    <location>
        <begin position="231"/>
        <end position="303"/>
    </location>
</feature>
<keyword evidence="2" id="KW-0802">TPR repeat</keyword>
<evidence type="ECO:0000313" key="16">
    <source>
        <dbReference type="Proteomes" id="UP000433483"/>
    </source>
</evidence>
<dbReference type="Proteomes" id="UP000429523">
    <property type="component" value="Unassembled WGS sequence"/>
</dbReference>
<feature type="compositionally biased region" description="Low complexity" evidence="3">
    <location>
        <begin position="251"/>
        <end position="273"/>
    </location>
</feature>
<evidence type="ECO:0000313" key="12">
    <source>
        <dbReference type="EMBL" id="KAE9256571.1"/>
    </source>
</evidence>
<evidence type="ECO:0000256" key="3">
    <source>
        <dbReference type="SAM" id="MobiDB-lite"/>
    </source>
</evidence>
<evidence type="ECO:0000313" key="10">
    <source>
        <dbReference type="EMBL" id="KAE9155977.1"/>
    </source>
</evidence>
<dbReference type="InterPro" id="IPR014710">
    <property type="entry name" value="RmlC-like_jellyroll"/>
</dbReference>
<dbReference type="Proteomes" id="UP000433483">
    <property type="component" value="Unassembled WGS sequence"/>
</dbReference>
<proteinExistence type="predicted"/>
<evidence type="ECO:0000256" key="1">
    <source>
        <dbReference type="PROSITE-ProRule" id="PRU00169"/>
    </source>
</evidence>
<evidence type="ECO:0000313" key="19">
    <source>
        <dbReference type="Proteomes" id="UP000440732"/>
    </source>
</evidence>
<dbReference type="InterPro" id="IPR011990">
    <property type="entry name" value="TPR-like_helical_dom_sf"/>
</dbReference>
<dbReference type="PROSITE" id="PS50042">
    <property type="entry name" value="CNMP_BINDING_3"/>
    <property type="match status" value="1"/>
</dbReference>
<dbReference type="EMBL" id="QXGA01000002">
    <property type="protein sequence ID" value="KAE9155977.1"/>
    <property type="molecule type" value="Genomic_DNA"/>
</dbReference>
<dbReference type="Proteomes" id="UP000440367">
    <property type="component" value="Unassembled WGS sequence"/>
</dbReference>
<evidence type="ECO:0000313" key="11">
    <source>
        <dbReference type="EMBL" id="KAE9238691.1"/>
    </source>
</evidence>
<dbReference type="InterPro" id="IPR000595">
    <property type="entry name" value="cNMP-bd_dom"/>
</dbReference>
<evidence type="ECO:0000259" key="4">
    <source>
        <dbReference type="PROSITE" id="PS50042"/>
    </source>
</evidence>
<accession>A0A6A3ZLQ7</accession>
<comment type="caution">
    <text evidence="11">The sequence shown here is derived from an EMBL/GenBank/DDBJ whole genome shotgun (WGS) entry which is preliminary data.</text>
</comment>
<dbReference type="EMBL" id="QXGF01000002">
    <property type="protein sequence ID" value="KAE8950360.1"/>
    <property type="molecule type" value="Genomic_DNA"/>
</dbReference>
<dbReference type="Gene3D" id="1.25.40.10">
    <property type="entry name" value="Tetratricopeptide repeat domain"/>
    <property type="match status" value="1"/>
</dbReference>
<dbReference type="PANTHER" id="PTHR23011">
    <property type="entry name" value="CYCLIC NUCLEOTIDE-BINDING DOMAIN CONTAINING PROTEIN"/>
    <property type="match status" value="1"/>
</dbReference>
<feature type="repeat" description="TPR" evidence="2">
    <location>
        <begin position="510"/>
        <end position="543"/>
    </location>
</feature>
<evidence type="ECO:0000313" key="8">
    <source>
        <dbReference type="EMBL" id="KAE9140851.1"/>
    </source>
</evidence>
<evidence type="ECO:0000313" key="17">
    <source>
        <dbReference type="Proteomes" id="UP000437068"/>
    </source>
</evidence>
<dbReference type="EMBL" id="QXFW01000002">
    <property type="protein sequence ID" value="KAE9031505.1"/>
    <property type="molecule type" value="Genomic_DNA"/>
</dbReference>
<dbReference type="SUPFAM" id="SSF48452">
    <property type="entry name" value="TPR-like"/>
    <property type="match status" value="1"/>
</dbReference>
<evidence type="ECO:0000313" key="15">
    <source>
        <dbReference type="Proteomes" id="UP000429523"/>
    </source>
</evidence>
<dbReference type="Proteomes" id="UP000440732">
    <property type="component" value="Unassembled WGS sequence"/>
</dbReference>
<feature type="region of interest" description="Disordered" evidence="3">
    <location>
        <begin position="582"/>
        <end position="617"/>
    </location>
</feature>
<gene>
    <name evidence="14" type="ORF">PF001_g112</name>
    <name evidence="13" type="ORF">PF002_g104</name>
    <name evidence="12" type="ORF">PF004_g27</name>
    <name evidence="11" type="ORF">PF005_g108</name>
    <name evidence="10" type="ORF">PF006_g107</name>
    <name evidence="9" type="ORF">PF007_g44</name>
    <name evidence="6" type="ORF">PF009_g108</name>
    <name evidence="8" type="ORF">PF010_g27</name>
    <name evidence="7" type="ORF">PF011_g99</name>
</gene>
<dbReference type="InterPro" id="IPR019734">
    <property type="entry name" value="TPR_rpt"/>
</dbReference>
<dbReference type="PROSITE" id="PS50110">
    <property type="entry name" value="RESPONSE_REGULATORY"/>
    <property type="match status" value="1"/>
</dbReference>
<dbReference type="EMBL" id="QXGC01000001">
    <property type="protein sequence ID" value="KAE9256571.1"/>
    <property type="molecule type" value="Genomic_DNA"/>
</dbReference>
<evidence type="ECO:0000313" key="14">
    <source>
        <dbReference type="EMBL" id="KAE9330969.1"/>
    </source>
</evidence>
<dbReference type="InterPro" id="IPR011006">
    <property type="entry name" value="CheY-like_superfamily"/>
</dbReference>
<dbReference type="OrthoDB" id="78107at2759"/>
<protein>
    <recommendedName>
        <fullName evidence="24">Cyclic nucleotide-binding domain-containing protein</fullName>
    </recommendedName>
</protein>
<feature type="modified residue" description="4-aspartylphosphate" evidence="1">
    <location>
        <position position="141"/>
    </location>
</feature>
<dbReference type="EMBL" id="QXFX01000001">
    <property type="protein sequence ID" value="KAE9140851.1"/>
    <property type="molecule type" value="Genomic_DNA"/>
</dbReference>
<evidence type="ECO:0000313" key="21">
    <source>
        <dbReference type="Proteomes" id="UP000460718"/>
    </source>
</evidence>
<evidence type="ECO:0000313" key="7">
    <source>
        <dbReference type="EMBL" id="KAE9031505.1"/>
    </source>
</evidence>
<dbReference type="InterPro" id="IPR001789">
    <property type="entry name" value="Sig_transdc_resp-reg_receiver"/>
</dbReference>
<keyword evidence="1" id="KW-0597">Phosphoprotein</keyword>
<feature type="compositionally biased region" description="Polar residues" evidence="3">
    <location>
        <begin position="598"/>
        <end position="617"/>
    </location>
</feature>
<feature type="domain" description="Cyclic nucleotide-binding" evidence="4">
    <location>
        <begin position="667"/>
        <end position="739"/>
    </location>
</feature>
<dbReference type="EMBL" id="QXFZ01000001">
    <property type="protein sequence ID" value="KAE9141748.1"/>
    <property type="molecule type" value="Genomic_DNA"/>
</dbReference>
<dbReference type="Gene3D" id="3.40.50.2300">
    <property type="match status" value="1"/>
</dbReference>
<evidence type="ECO:0008006" key="24">
    <source>
        <dbReference type="Google" id="ProtNLM"/>
    </source>
</evidence>
<dbReference type="Proteomes" id="UP000476176">
    <property type="component" value="Unassembled WGS sequence"/>
</dbReference>
<dbReference type="InterPro" id="IPR018490">
    <property type="entry name" value="cNMP-bd_dom_sf"/>
</dbReference>
<evidence type="ECO:0000313" key="13">
    <source>
        <dbReference type="EMBL" id="KAE9258426.1"/>
    </source>
</evidence>
<evidence type="ECO:0000313" key="9">
    <source>
        <dbReference type="EMBL" id="KAE9141748.1"/>
    </source>
</evidence>
<evidence type="ECO:0000313" key="22">
    <source>
        <dbReference type="Proteomes" id="UP000476176"/>
    </source>
</evidence>
<evidence type="ECO:0000256" key="2">
    <source>
        <dbReference type="PROSITE-ProRule" id="PRU00339"/>
    </source>
</evidence>
<organism evidence="11 16">
    <name type="scientific">Phytophthora fragariae</name>
    <dbReference type="NCBI Taxonomy" id="53985"/>
    <lineage>
        <taxon>Eukaryota</taxon>
        <taxon>Sar</taxon>
        <taxon>Stramenopiles</taxon>
        <taxon>Oomycota</taxon>
        <taxon>Peronosporomycetes</taxon>
        <taxon>Peronosporales</taxon>
        <taxon>Peronosporaceae</taxon>
        <taxon>Phytophthora</taxon>
    </lineage>
</organism>
<feature type="region of interest" description="Disordered" evidence="3">
    <location>
        <begin position="12"/>
        <end position="35"/>
    </location>
</feature>
<dbReference type="GO" id="GO:0000160">
    <property type="term" value="P:phosphorelay signal transduction system"/>
    <property type="evidence" value="ECO:0007669"/>
    <property type="project" value="InterPro"/>
</dbReference>
<dbReference type="AlphaFoldDB" id="A0A6A3ZLQ7"/>
<dbReference type="SMART" id="SM00028">
    <property type="entry name" value="TPR"/>
    <property type="match status" value="3"/>
</dbReference>
<reference evidence="15 16" key="1">
    <citation type="submission" date="2018-08" db="EMBL/GenBank/DDBJ databases">
        <title>Genomic investigation of the strawberry pathogen Phytophthora fragariae indicates pathogenicity is determined by transcriptional variation in three key races.</title>
        <authorList>
            <person name="Adams T.M."/>
            <person name="Armitage A.D."/>
            <person name="Sobczyk M.K."/>
            <person name="Bates H.J."/>
            <person name="Dunwell J.M."/>
            <person name="Nellist C.F."/>
            <person name="Harrison R.J."/>
        </authorList>
    </citation>
    <scope>NUCLEOTIDE SEQUENCE [LARGE SCALE GENOMIC DNA]</scope>
    <source>
        <strain evidence="14 17">A4</strain>
        <strain evidence="13 18">BC-1</strain>
        <strain evidence="12 22">BC-23</strain>
        <strain evidence="11 16">NOV-27</strain>
        <strain evidence="10 19">NOV-5</strain>
        <strain evidence="9 20">NOV-71</strain>
        <strain evidence="6 15">NOV-9</strain>
        <strain evidence="8 23">ONT-3</strain>
        <strain evidence="7 21">SCRP245</strain>
    </source>
</reference>
<dbReference type="PANTHER" id="PTHR23011:SF28">
    <property type="entry name" value="CYCLIC NUCLEOTIDE-BINDING DOMAIN CONTAINING PROTEIN"/>
    <property type="match status" value="1"/>
</dbReference>
<evidence type="ECO:0000313" key="20">
    <source>
        <dbReference type="Proteomes" id="UP000441208"/>
    </source>
</evidence>
<feature type="region of interest" description="Disordered" evidence="3">
    <location>
        <begin position="865"/>
        <end position="910"/>
    </location>
</feature>
<dbReference type="Proteomes" id="UP000437068">
    <property type="component" value="Unassembled WGS sequence"/>
</dbReference>
<dbReference type="PROSITE" id="PS50005">
    <property type="entry name" value="TPR"/>
    <property type="match status" value="1"/>
</dbReference>
<evidence type="ECO:0000313" key="18">
    <source>
        <dbReference type="Proteomes" id="UP000440367"/>
    </source>
</evidence>
<evidence type="ECO:0000259" key="5">
    <source>
        <dbReference type="PROSITE" id="PS50110"/>
    </source>
</evidence>
<keyword evidence="16" id="KW-1185">Reference proteome</keyword>